<evidence type="ECO:0000313" key="2">
    <source>
        <dbReference type="Proteomes" id="UP000886724"/>
    </source>
</evidence>
<reference evidence="1" key="2">
    <citation type="submission" date="2021-04" db="EMBL/GenBank/DDBJ databases">
        <authorList>
            <person name="Gilroy R."/>
        </authorList>
    </citation>
    <scope>NUCLEOTIDE SEQUENCE</scope>
    <source>
        <strain evidence="1">ChiGjej1B1-14440</strain>
    </source>
</reference>
<proteinExistence type="predicted"/>
<accession>A0A9D1XJQ6</accession>
<name>A0A9D1XJQ6_9FIRM</name>
<gene>
    <name evidence="1" type="ORF">H9980_00310</name>
</gene>
<evidence type="ECO:0000313" key="1">
    <source>
        <dbReference type="EMBL" id="HIX80406.1"/>
    </source>
</evidence>
<dbReference type="Proteomes" id="UP000886724">
    <property type="component" value="Unassembled WGS sequence"/>
</dbReference>
<dbReference type="AlphaFoldDB" id="A0A9D1XJQ6"/>
<reference evidence="1" key="1">
    <citation type="journal article" date="2021" name="PeerJ">
        <title>Extensive microbial diversity within the chicken gut microbiome revealed by metagenomics and culture.</title>
        <authorList>
            <person name="Gilroy R."/>
            <person name="Ravi A."/>
            <person name="Getino M."/>
            <person name="Pursley I."/>
            <person name="Horton D.L."/>
            <person name="Alikhan N.F."/>
            <person name="Baker D."/>
            <person name="Gharbi K."/>
            <person name="Hall N."/>
            <person name="Watson M."/>
            <person name="Adriaenssens E.M."/>
            <person name="Foster-Nyarko E."/>
            <person name="Jarju S."/>
            <person name="Secka A."/>
            <person name="Antonio M."/>
            <person name="Oren A."/>
            <person name="Chaudhuri R.R."/>
            <person name="La Ragione R."/>
            <person name="Hildebrand F."/>
            <person name="Pallen M.J."/>
        </authorList>
    </citation>
    <scope>NUCLEOTIDE SEQUENCE</scope>
    <source>
        <strain evidence="1">ChiGjej1B1-14440</strain>
    </source>
</reference>
<organism evidence="1 2">
    <name type="scientific">Candidatus Erysipelatoclostridium merdavium</name>
    <dbReference type="NCBI Taxonomy" id="2838566"/>
    <lineage>
        <taxon>Bacteria</taxon>
        <taxon>Bacillati</taxon>
        <taxon>Bacillota</taxon>
        <taxon>Erysipelotrichia</taxon>
        <taxon>Erysipelotrichales</taxon>
        <taxon>Erysipelotrichales incertae sedis</taxon>
    </lineage>
</organism>
<protein>
    <submittedName>
        <fullName evidence="1">Uncharacterized protein</fullName>
    </submittedName>
</protein>
<comment type="caution">
    <text evidence="1">The sequence shown here is derived from an EMBL/GenBank/DDBJ whole genome shotgun (WGS) entry which is preliminary data.</text>
</comment>
<dbReference type="EMBL" id="DXET01000009">
    <property type="protein sequence ID" value="HIX80406.1"/>
    <property type="molecule type" value="Genomic_DNA"/>
</dbReference>
<sequence>MKKSTEQNNKLLGKINHAQNMFAYSVKLSEFLSLIGTFKKHKCAIAYFKFEI</sequence>